<feature type="compositionally biased region" description="Gly residues" evidence="8">
    <location>
        <begin position="656"/>
        <end position="677"/>
    </location>
</feature>
<sequence>MLASLRRCPAPLSRALMAATAGRVAPRSTALVNSLARVSTPSSVSLRTFQSSSQLSQVQAAAAATQSNQQTQRISRFDDLETHGLVHPNIIKSITGDMGLETMTEVQTASINEALRGDDVIAQARTGTGKTIGFLLPMLQGILKRNPQLAEFSPSRRNTFGRGANSQLDIRGIIISPTRELAEQIAAEAKKVVYHTGIKVQTAVGGMGKAQSLRRIHDQGCHLLVATPGRLMDLLSDKEAGVSVPNLDFLVLDEADRLLEVGFYDDIMEIKKFFPKPEQKDRQTLMFSATIPKGVKTMVRSLLKPNFHFVQTIRADEQPTHTRVPQKVVEGASYKNVMLSLFELVQREAENATPERPFKAMVFMNTTKQVPFFAEALTNLQLMSGTSPQFKRLEIGEIQSGLSQQARTRASDAFKACKTGILVSSDVTARGMDFPNVTHVIQFGTPKTRDDYVHRIGRTGRAGKEGEGWLLISKFESAEALRRLGEFPIKLDSGLKTASEDLHKPSSETAQLLDNVTEAMSRIDIYSRRNAYRTMVTNNAQGKSRFEKQTVVDEVNAAATDIMGLNTIPGFSSKQITACALSGINGITQEESRPGGSGSRGGFGSSGGFGSRGGFGSSDRGGSRGGFGSSDRGESRGGFGSSDRSGGFGSSDRRGGFGSSGGFGSPGGRGGSRGGFGSSDRGGSRGGFGSSDRGGPRGGFGSSDRSGGFGSSDRRGGFGSSGGRGGFGSSGGRGSFGSSDGRGGFGSSGGRGSFGSSGGRGGFGSSGGRGSFGSSGGRQGGFV</sequence>
<dbReference type="InterPro" id="IPR014001">
    <property type="entry name" value="Helicase_ATP-bd"/>
</dbReference>
<comment type="domain">
    <text evidence="7">The Q motif is unique to and characteristic of the DEAD box family of RNA helicases and controls ATP binding and hydrolysis.</text>
</comment>
<evidence type="ECO:0000256" key="6">
    <source>
        <dbReference type="RuleBase" id="RU000492"/>
    </source>
</evidence>
<feature type="domain" description="Helicase C-terminal" evidence="10">
    <location>
        <begin position="337"/>
        <end position="503"/>
    </location>
</feature>
<dbReference type="Pfam" id="PF00270">
    <property type="entry name" value="DEAD"/>
    <property type="match status" value="1"/>
</dbReference>
<evidence type="ECO:0000256" key="2">
    <source>
        <dbReference type="ARBA" id="ARBA00022801"/>
    </source>
</evidence>
<comment type="similarity">
    <text evidence="6">Belongs to the DEAD box helicase family.</text>
</comment>
<dbReference type="Gene3D" id="3.40.50.300">
    <property type="entry name" value="P-loop containing nucleotide triphosphate hydrolases"/>
    <property type="match status" value="2"/>
</dbReference>
<dbReference type="InterPro" id="IPR011545">
    <property type="entry name" value="DEAD/DEAH_box_helicase_dom"/>
</dbReference>
<feature type="region of interest" description="Disordered" evidence="8">
    <location>
        <begin position="587"/>
        <end position="783"/>
    </location>
</feature>
<evidence type="ECO:0000256" key="8">
    <source>
        <dbReference type="SAM" id="MobiDB-lite"/>
    </source>
</evidence>
<keyword evidence="3 6" id="KW-0347">Helicase</keyword>
<dbReference type="SMART" id="SM00487">
    <property type="entry name" value="DEXDc"/>
    <property type="match status" value="1"/>
</dbReference>
<name>A0ABR1XLT7_9PEZI</name>
<dbReference type="GO" id="GO:0004386">
    <property type="term" value="F:helicase activity"/>
    <property type="evidence" value="ECO:0007669"/>
    <property type="project" value="UniProtKB-KW"/>
</dbReference>
<dbReference type="PANTHER" id="PTHR24031">
    <property type="entry name" value="RNA HELICASE"/>
    <property type="match status" value="1"/>
</dbReference>
<reference evidence="11 12" key="1">
    <citation type="journal article" date="2022" name="G3 (Bethesda)">
        <title>Enemy or ally: a genomic approach to elucidate the lifestyle of Phyllosticta citrichinaensis.</title>
        <authorList>
            <person name="Buijs V.A."/>
            <person name="Groenewald J.Z."/>
            <person name="Haridas S."/>
            <person name="LaButti K.M."/>
            <person name="Lipzen A."/>
            <person name="Martin F.M."/>
            <person name="Barry K."/>
            <person name="Grigoriev I.V."/>
            <person name="Crous P.W."/>
            <person name="Seidl M.F."/>
        </authorList>
    </citation>
    <scope>NUCLEOTIDE SEQUENCE [LARGE SCALE GENOMIC DNA]</scope>
    <source>
        <strain evidence="11 12">CBS 129764</strain>
    </source>
</reference>
<evidence type="ECO:0000313" key="12">
    <source>
        <dbReference type="Proteomes" id="UP001456524"/>
    </source>
</evidence>
<dbReference type="EC" id="3.6.4.13" evidence="7"/>
<evidence type="ECO:0000256" key="1">
    <source>
        <dbReference type="ARBA" id="ARBA00022741"/>
    </source>
</evidence>
<evidence type="ECO:0000256" key="3">
    <source>
        <dbReference type="ARBA" id="ARBA00022806"/>
    </source>
</evidence>
<evidence type="ECO:0000313" key="11">
    <source>
        <dbReference type="EMBL" id="KAK8159791.1"/>
    </source>
</evidence>
<keyword evidence="2 6" id="KW-0378">Hydrolase</keyword>
<dbReference type="InterPro" id="IPR027417">
    <property type="entry name" value="P-loop_NTPase"/>
</dbReference>
<dbReference type="SUPFAM" id="SSF52540">
    <property type="entry name" value="P-loop containing nucleoside triphosphate hydrolases"/>
    <property type="match status" value="1"/>
</dbReference>
<dbReference type="CDD" id="cd18787">
    <property type="entry name" value="SF2_C_DEAD"/>
    <property type="match status" value="1"/>
</dbReference>
<dbReference type="PROSITE" id="PS51194">
    <property type="entry name" value="HELICASE_CTER"/>
    <property type="match status" value="1"/>
</dbReference>
<keyword evidence="12" id="KW-1185">Reference proteome</keyword>
<evidence type="ECO:0000256" key="4">
    <source>
        <dbReference type="ARBA" id="ARBA00022840"/>
    </source>
</evidence>
<keyword evidence="1 6" id="KW-0547">Nucleotide-binding</keyword>
<gene>
    <name evidence="11" type="ORF">IWX90DRAFT_407111</name>
</gene>
<dbReference type="Proteomes" id="UP001456524">
    <property type="component" value="Unassembled WGS sequence"/>
</dbReference>
<comment type="function">
    <text evidence="7">RNA helicase.</text>
</comment>
<feature type="compositionally biased region" description="Gly residues" evidence="8">
    <location>
        <begin position="717"/>
        <end position="783"/>
    </location>
</feature>
<evidence type="ECO:0000256" key="5">
    <source>
        <dbReference type="ARBA" id="ARBA00022884"/>
    </source>
</evidence>
<dbReference type="InterPro" id="IPR000629">
    <property type="entry name" value="RNA-helicase_DEAD-box_CS"/>
</dbReference>
<dbReference type="Pfam" id="PF00271">
    <property type="entry name" value="Helicase_C"/>
    <property type="match status" value="1"/>
</dbReference>
<evidence type="ECO:0000259" key="9">
    <source>
        <dbReference type="PROSITE" id="PS51192"/>
    </source>
</evidence>
<comment type="caution">
    <text evidence="11">The sequence shown here is derived from an EMBL/GenBank/DDBJ whole genome shotgun (WGS) entry which is preliminary data.</text>
</comment>
<dbReference type="EMBL" id="JBBWUH010000008">
    <property type="protein sequence ID" value="KAK8159791.1"/>
    <property type="molecule type" value="Genomic_DNA"/>
</dbReference>
<feature type="compositionally biased region" description="Gly residues" evidence="8">
    <location>
        <begin position="595"/>
        <end position="616"/>
    </location>
</feature>
<evidence type="ECO:0000259" key="10">
    <source>
        <dbReference type="PROSITE" id="PS51194"/>
    </source>
</evidence>
<accession>A0ABR1XLT7</accession>
<keyword evidence="5 7" id="KW-0694">RNA-binding</keyword>
<dbReference type="SMART" id="SM00490">
    <property type="entry name" value="HELICc"/>
    <property type="match status" value="1"/>
</dbReference>
<organism evidence="11 12">
    <name type="scientific">Phyllosticta citrichinensis</name>
    <dbReference type="NCBI Taxonomy" id="1130410"/>
    <lineage>
        <taxon>Eukaryota</taxon>
        <taxon>Fungi</taxon>
        <taxon>Dikarya</taxon>
        <taxon>Ascomycota</taxon>
        <taxon>Pezizomycotina</taxon>
        <taxon>Dothideomycetes</taxon>
        <taxon>Dothideomycetes incertae sedis</taxon>
        <taxon>Botryosphaeriales</taxon>
        <taxon>Phyllostictaceae</taxon>
        <taxon>Phyllosticta</taxon>
    </lineage>
</organism>
<protein>
    <recommendedName>
        <fullName evidence="7">ATP-dependent RNA helicase</fullName>
        <ecNumber evidence="7">3.6.4.13</ecNumber>
    </recommendedName>
</protein>
<dbReference type="InterPro" id="IPR001650">
    <property type="entry name" value="Helicase_C-like"/>
</dbReference>
<proteinExistence type="inferred from homology"/>
<feature type="domain" description="Helicase ATP-binding" evidence="9">
    <location>
        <begin position="111"/>
        <end position="309"/>
    </location>
</feature>
<evidence type="ECO:0000256" key="7">
    <source>
        <dbReference type="RuleBase" id="RU365068"/>
    </source>
</evidence>
<dbReference type="PROSITE" id="PS00039">
    <property type="entry name" value="DEAD_ATP_HELICASE"/>
    <property type="match status" value="1"/>
</dbReference>
<dbReference type="PROSITE" id="PS51192">
    <property type="entry name" value="HELICASE_ATP_BIND_1"/>
    <property type="match status" value="1"/>
</dbReference>
<keyword evidence="4 6" id="KW-0067">ATP-binding</keyword>
<comment type="catalytic activity">
    <reaction evidence="7">
        <text>ATP + H2O = ADP + phosphate + H(+)</text>
        <dbReference type="Rhea" id="RHEA:13065"/>
        <dbReference type="ChEBI" id="CHEBI:15377"/>
        <dbReference type="ChEBI" id="CHEBI:15378"/>
        <dbReference type="ChEBI" id="CHEBI:30616"/>
        <dbReference type="ChEBI" id="CHEBI:43474"/>
        <dbReference type="ChEBI" id="CHEBI:456216"/>
        <dbReference type="EC" id="3.6.4.13"/>
    </reaction>
</comment>